<protein>
    <recommendedName>
        <fullName evidence="5">Actin-like ATPase domain-containing protein</fullName>
    </recommendedName>
</protein>
<name>A0ABQ7JN07_9FUNG</name>
<dbReference type="Gene3D" id="3.30.420.40">
    <property type="match status" value="3"/>
</dbReference>
<keyword evidence="4" id="KW-1185">Reference proteome</keyword>
<organism evidence="3 4">
    <name type="scientific">Linnemannia gamsii</name>
    <dbReference type="NCBI Taxonomy" id="64522"/>
    <lineage>
        <taxon>Eukaryota</taxon>
        <taxon>Fungi</taxon>
        <taxon>Fungi incertae sedis</taxon>
        <taxon>Mucoromycota</taxon>
        <taxon>Mortierellomycotina</taxon>
        <taxon>Mortierellomycetes</taxon>
        <taxon>Mortierellales</taxon>
        <taxon>Mortierellaceae</taxon>
        <taxon>Linnemannia</taxon>
    </lineage>
</organism>
<dbReference type="PANTHER" id="PTHR19375">
    <property type="entry name" value="HEAT SHOCK PROTEIN 70KDA"/>
    <property type="match status" value="1"/>
</dbReference>
<accession>A0ABQ7JN07</accession>
<evidence type="ECO:0000313" key="3">
    <source>
        <dbReference type="EMBL" id="KAG0281860.1"/>
    </source>
</evidence>
<reference evidence="3 4" key="1">
    <citation type="journal article" date="2020" name="Fungal Divers.">
        <title>Resolving the Mortierellaceae phylogeny through synthesis of multi-gene phylogenetics and phylogenomics.</title>
        <authorList>
            <person name="Vandepol N."/>
            <person name="Liber J."/>
            <person name="Desiro A."/>
            <person name="Na H."/>
            <person name="Kennedy M."/>
            <person name="Barry K."/>
            <person name="Grigoriev I.V."/>
            <person name="Miller A.N."/>
            <person name="O'Donnell K."/>
            <person name="Stajich J.E."/>
            <person name="Bonito G."/>
        </authorList>
    </citation>
    <scope>NUCLEOTIDE SEQUENCE [LARGE SCALE GENOMIC DNA]</scope>
    <source>
        <strain evidence="3 4">AD045</strain>
    </source>
</reference>
<dbReference type="InterPro" id="IPR013126">
    <property type="entry name" value="Hsp_70_fam"/>
</dbReference>
<dbReference type="Gene3D" id="3.90.640.10">
    <property type="entry name" value="Actin, Chain A, domain 4"/>
    <property type="match status" value="1"/>
</dbReference>
<evidence type="ECO:0000256" key="1">
    <source>
        <dbReference type="ARBA" id="ARBA00022741"/>
    </source>
</evidence>
<dbReference type="EMBL" id="JAAAIM010001152">
    <property type="protein sequence ID" value="KAG0281860.1"/>
    <property type="molecule type" value="Genomic_DNA"/>
</dbReference>
<dbReference type="InterPro" id="IPR018181">
    <property type="entry name" value="Heat_shock_70_CS"/>
</dbReference>
<keyword evidence="1" id="KW-0547">Nucleotide-binding</keyword>
<dbReference type="Pfam" id="PF00012">
    <property type="entry name" value="HSP70"/>
    <property type="match status" value="1"/>
</dbReference>
<dbReference type="InterPro" id="IPR043129">
    <property type="entry name" value="ATPase_NBD"/>
</dbReference>
<dbReference type="Proteomes" id="UP001194696">
    <property type="component" value="Unassembled WGS sequence"/>
</dbReference>
<gene>
    <name evidence="3" type="ORF">BGZ96_001000</name>
</gene>
<keyword evidence="2" id="KW-0067">ATP-binding</keyword>
<dbReference type="SUPFAM" id="SSF53067">
    <property type="entry name" value="Actin-like ATPase domain"/>
    <property type="match status" value="2"/>
</dbReference>
<evidence type="ECO:0000313" key="4">
    <source>
        <dbReference type="Proteomes" id="UP001194696"/>
    </source>
</evidence>
<comment type="caution">
    <text evidence="3">The sequence shown here is derived from an EMBL/GenBank/DDBJ whole genome shotgun (WGS) entry which is preliminary data.</text>
</comment>
<evidence type="ECO:0000256" key="2">
    <source>
        <dbReference type="ARBA" id="ARBA00022840"/>
    </source>
</evidence>
<sequence>MSVRAQTDELVLGIELGNTYSRIGVYRNNRFEIIPNELITSPPRPSKKLNLPFELWVDPSSPETDRLYIRMENIKGHEHHLVLYPEDILVEVARQLKQDAERYLGRPVVKAVMAVPVMFDTFKRLYARVAVNKSGLRVVHVVDGSDMTVAGGDYKFGTKGVYEDRNVVLVDLGGSSLQGSLVCIDEMGGVDMDMPGSNPNFGGVSFDNRIVKHWAEQFKAQDPASGCDGITKDVMAMTRLRREAEKAKIALYSSDPGVTSVKVEIKLLYKGRDFTETLTRTKFEQLNRALFWSVIEIFPSLLDECGLDRLDIRDIVLAGGSMRILRIVDILKETFGVKEVYDTSRVGSRRKRLLFTMRRTVGIVKFRD</sequence>
<dbReference type="Gene3D" id="3.30.30.30">
    <property type="match status" value="1"/>
</dbReference>
<dbReference type="PROSITE" id="PS00329">
    <property type="entry name" value="HSP70_2"/>
    <property type="match status" value="1"/>
</dbReference>
<proteinExistence type="predicted"/>
<evidence type="ECO:0008006" key="5">
    <source>
        <dbReference type="Google" id="ProtNLM"/>
    </source>
</evidence>
<dbReference type="PRINTS" id="PR00301">
    <property type="entry name" value="HEATSHOCK70"/>
</dbReference>